<dbReference type="AlphaFoldDB" id="A0A699ZL21"/>
<evidence type="ECO:0000313" key="3">
    <source>
        <dbReference type="Proteomes" id="UP000485058"/>
    </source>
</evidence>
<accession>A0A699ZL21</accession>
<evidence type="ECO:0000256" key="1">
    <source>
        <dbReference type="SAM" id="MobiDB-lite"/>
    </source>
</evidence>
<sequence length="385" mass="40166">MTDIEHTPDLLRVARTPAIAAKHWKDDSAWQIAEALYSVMRKHDLEVLQSATFLSLSLDEATTVDNRDSQGYLCIDSAAGAGVAAGEQGAQEQGLEGGEVEGGKEGLDTLHQLSAVAPTQGRRGRAGPVPDETLATQQSQFAEVMRDAANSPGMGISQPGDWGVAGCCQQEGALCRDQPRNQPFDGPGPFVTSISLAAGSSRCHIEEAGLRWRLVNLPRAMQVPKENSGAGDLRGSQVHNANLPPHPTNIPPSCYHGWLALPSSGQSNATQVPICEVWLGLVAGRGGGAREVCASVASKGVYEGLKRALHRPDLPTSGSSNTLLERDPGPASSPGQQQHSPWGSAVREAGAAVLCGGCAGSVVSVLHAGGRQLLAALRQPIAELS</sequence>
<name>A0A699ZL21_HAELA</name>
<keyword evidence="3" id="KW-1185">Reference proteome</keyword>
<gene>
    <name evidence="2" type="ORF">HaLaN_16459</name>
</gene>
<dbReference type="Proteomes" id="UP000485058">
    <property type="component" value="Unassembled WGS sequence"/>
</dbReference>
<evidence type="ECO:0000313" key="2">
    <source>
        <dbReference type="EMBL" id="GFH19504.1"/>
    </source>
</evidence>
<organism evidence="2 3">
    <name type="scientific">Haematococcus lacustris</name>
    <name type="common">Green alga</name>
    <name type="synonym">Haematococcus pluvialis</name>
    <dbReference type="NCBI Taxonomy" id="44745"/>
    <lineage>
        <taxon>Eukaryota</taxon>
        <taxon>Viridiplantae</taxon>
        <taxon>Chlorophyta</taxon>
        <taxon>core chlorophytes</taxon>
        <taxon>Chlorophyceae</taxon>
        <taxon>CS clade</taxon>
        <taxon>Chlamydomonadales</taxon>
        <taxon>Haematococcaceae</taxon>
        <taxon>Haematococcus</taxon>
    </lineage>
</organism>
<dbReference type="EMBL" id="BLLF01001474">
    <property type="protein sequence ID" value="GFH19504.1"/>
    <property type="molecule type" value="Genomic_DNA"/>
</dbReference>
<feature type="region of interest" description="Disordered" evidence="1">
    <location>
        <begin position="310"/>
        <end position="343"/>
    </location>
</feature>
<proteinExistence type="predicted"/>
<comment type="caution">
    <text evidence="2">The sequence shown here is derived from an EMBL/GenBank/DDBJ whole genome shotgun (WGS) entry which is preliminary data.</text>
</comment>
<protein>
    <submittedName>
        <fullName evidence="2">Uncharacterized protein</fullName>
    </submittedName>
</protein>
<reference evidence="2 3" key="1">
    <citation type="submission" date="2020-02" db="EMBL/GenBank/DDBJ databases">
        <title>Draft genome sequence of Haematococcus lacustris strain NIES-144.</title>
        <authorList>
            <person name="Morimoto D."/>
            <person name="Nakagawa S."/>
            <person name="Yoshida T."/>
            <person name="Sawayama S."/>
        </authorList>
    </citation>
    <scope>NUCLEOTIDE SEQUENCE [LARGE SCALE GENOMIC DNA]</scope>
    <source>
        <strain evidence="2 3">NIES-144</strain>
    </source>
</reference>